<dbReference type="PANTHER" id="PTHR46268">
    <property type="entry name" value="STRESS RESPONSE PROTEIN NHAX"/>
    <property type="match status" value="1"/>
</dbReference>
<sequence>MFSHILIASDGSNHAVRAAEHALQLAQLSEDSQITILYAISGSTSKSDVLSENMADLSTVRKGRLFSTEGVFIKAGINYDVKVLKGDPGPAIVRHVNENHYDVVVIGSRGLNTFQEMVLGSVSHKVAKRVQCPVLIIK</sequence>
<dbReference type="PRINTS" id="PR01438">
    <property type="entry name" value="UNVRSLSTRESS"/>
</dbReference>
<dbReference type="Pfam" id="PF00582">
    <property type="entry name" value="Usp"/>
    <property type="match status" value="1"/>
</dbReference>
<dbReference type="InterPro" id="IPR006016">
    <property type="entry name" value="UspA"/>
</dbReference>
<proteinExistence type="inferred from homology"/>
<dbReference type="CDD" id="cd00293">
    <property type="entry name" value="USP-like"/>
    <property type="match status" value="1"/>
</dbReference>
<dbReference type="HOGENOM" id="CLU_049301_16_3_9"/>
<dbReference type="EMBL" id="HE717023">
    <property type="protein sequence ID" value="CCG44792.1"/>
    <property type="molecule type" value="Genomic_DNA"/>
</dbReference>
<dbReference type="Gene3D" id="3.40.50.620">
    <property type="entry name" value="HUPs"/>
    <property type="match status" value="1"/>
</dbReference>
<dbReference type="InterPro" id="IPR014729">
    <property type="entry name" value="Rossmann-like_a/b/a_fold"/>
</dbReference>
<dbReference type="eggNOG" id="COG0589">
    <property type="taxonomic scope" value="Bacteria"/>
</dbReference>
<protein>
    <submittedName>
        <fullName evidence="3">UspA domain protein</fullName>
    </submittedName>
</protein>
<evidence type="ECO:0000313" key="4">
    <source>
        <dbReference type="Proteomes" id="UP000007397"/>
    </source>
</evidence>
<accession>I0JKX2</accession>
<dbReference type="Proteomes" id="UP000007397">
    <property type="component" value="Chromosome"/>
</dbReference>
<keyword evidence="4" id="KW-1185">Reference proteome</keyword>
<evidence type="ECO:0000256" key="1">
    <source>
        <dbReference type="ARBA" id="ARBA00008791"/>
    </source>
</evidence>
<feature type="domain" description="UspA" evidence="2">
    <location>
        <begin position="1"/>
        <end position="138"/>
    </location>
</feature>
<gene>
    <name evidence="3" type="primary">uspA3</name>
    <name evidence="3" type="ordered locus">HBHAL_2448</name>
</gene>
<dbReference type="AlphaFoldDB" id="I0JKX2"/>
<dbReference type="KEGG" id="hhd:HBHAL_2448"/>
<evidence type="ECO:0000313" key="3">
    <source>
        <dbReference type="EMBL" id="CCG44792.1"/>
    </source>
</evidence>
<dbReference type="PANTHER" id="PTHR46268:SF6">
    <property type="entry name" value="UNIVERSAL STRESS PROTEIN UP12"/>
    <property type="match status" value="1"/>
</dbReference>
<dbReference type="PATRIC" id="fig|866895.3.peg.1455"/>
<organism evidence="3 4">
    <name type="scientific">Halobacillus halophilus (strain ATCC 35676 / DSM 2266 / JCM 20832 / KCTC 3685 / LMG 17431 / NBRC 102448 / NCIMB 2269)</name>
    <name type="common">Sporosarcina halophila</name>
    <dbReference type="NCBI Taxonomy" id="866895"/>
    <lineage>
        <taxon>Bacteria</taxon>
        <taxon>Bacillati</taxon>
        <taxon>Bacillota</taxon>
        <taxon>Bacilli</taxon>
        <taxon>Bacillales</taxon>
        <taxon>Bacillaceae</taxon>
        <taxon>Halobacillus</taxon>
    </lineage>
</organism>
<dbReference type="RefSeq" id="WP_014642693.1">
    <property type="nucleotide sequence ID" value="NC_017668.1"/>
</dbReference>
<evidence type="ECO:0000259" key="2">
    <source>
        <dbReference type="Pfam" id="PF00582"/>
    </source>
</evidence>
<dbReference type="InterPro" id="IPR006015">
    <property type="entry name" value="Universal_stress_UspA"/>
</dbReference>
<comment type="similarity">
    <text evidence="1">Belongs to the universal stress protein A family.</text>
</comment>
<dbReference type="STRING" id="866895.HBHAL_2448"/>
<reference evidence="3 4" key="1">
    <citation type="journal article" date="2013" name="Environ. Microbiol.">
        <title>Chloride and organic osmolytes: a hybrid strategy to cope with elevated salinities by the moderately halophilic, chloride-dependent bacterium Halobacillus halophilus.</title>
        <authorList>
            <person name="Saum S.H."/>
            <person name="Pfeiffer F."/>
            <person name="Palm P."/>
            <person name="Rampp M."/>
            <person name="Schuster S.C."/>
            <person name="Muller V."/>
            <person name="Oesterhelt D."/>
        </authorList>
    </citation>
    <scope>NUCLEOTIDE SEQUENCE [LARGE SCALE GENOMIC DNA]</scope>
    <source>
        <strain evidence="4">ATCC 35676 / DSM 2266 / JCM 20832 / KCTC 3685 / LMG 17431 / NBRC 102448 / NCIMB 2269</strain>
    </source>
</reference>
<name>I0JKX2_HALH3</name>
<dbReference type="SUPFAM" id="SSF52402">
    <property type="entry name" value="Adenine nucleotide alpha hydrolases-like"/>
    <property type="match status" value="1"/>
</dbReference>